<proteinExistence type="predicted"/>
<dbReference type="AlphaFoldDB" id="A0A2A5WZ16"/>
<organism evidence="1 2">
    <name type="scientific">OM182 bacterium MED-G24</name>
    <dbReference type="NCBI Taxonomy" id="1986255"/>
    <lineage>
        <taxon>Bacteria</taxon>
        <taxon>Pseudomonadati</taxon>
        <taxon>Pseudomonadota</taxon>
        <taxon>Gammaproteobacteria</taxon>
        <taxon>OMG group</taxon>
        <taxon>OM182 clade</taxon>
    </lineage>
</organism>
<dbReference type="InterPro" id="IPR029068">
    <property type="entry name" value="Glyas_Bleomycin-R_OHBP_Dase"/>
</dbReference>
<gene>
    <name evidence="1" type="ORF">CNE99_01625</name>
</gene>
<reference evidence="1 2" key="1">
    <citation type="submission" date="2017-08" db="EMBL/GenBank/DDBJ databases">
        <title>Fine stratification of microbial communities through a metagenomic profile of the photic zone.</title>
        <authorList>
            <person name="Haro-Moreno J.M."/>
            <person name="Lopez-Perez M."/>
            <person name="De La Torre J."/>
            <person name="Picazo A."/>
            <person name="Camacho A."/>
            <person name="Rodriguez-Valera F."/>
        </authorList>
    </citation>
    <scope>NUCLEOTIDE SEQUENCE [LARGE SCALE GENOMIC DNA]</scope>
    <source>
        <strain evidence="1">MED-G24</strain>
    </source>
</reference>
<dbReference type="EMBL" id="NTKD01000004">
    <property type="protein sequence ID" value="PDH41467.1"/>
    <property type="molecule type" value="Genomic_DNA"/>
</dbReference>
<name>A0A2A5WZ16_9GAMM</name>
<evidence type="ECO:0000313" key="2">
    <source>
        <dbReference type="Proteomes" id="UP000219327"/>
    </source>
</evidence>
<comment type="caution">
    <text evidence="1">The sequence shown here is derived from an EMBL/GenBank/DDBJ whole genome shotgun (WGS) entry which is preliminary data.</text>
</comment>
<evidence type="ECO:0000313" key="1">
    <source>
        <dbReference type="EMBL" id="PDH41467.1"/>
    </source>
</evidence>
<protein>
    <recommendedName>
        <fullName evidence="3">VOC domain-containing protein</fullName>
    </recommendedName>
</protein>
<evidence type="ECO:0008006" key="3">
    <source>
        <dbReference type="Google" id="ProtNLM"/>
    </source>
</evidence>
<dbReference type="Proteomes" id="UP000219327">
    <property type="component" value="Unassembled WGS sequence"/>
</dbReference>
<sequence length="278" mass="30205">MAELPDLGYYSVITHAADVDKTAGFYCGLGFDIAGFNIPGQLRTVVQGHNLIAFFDSYEKLDLNFRGPDIPVLASELTALGFEIAVAHGSTLAWDEDKMIYAHQLPDNDVARGIREKYPDILECGDFTVYDPDGLALYFNTNPGERETFEDSHASPVFPNGVSPVPVRLPLDDLVIRLDVVDPEVSASFYRRLGFSAKVIKAGTLLRYTRGGTQMPRPGSPPLLLQASAQTGAEIAFLCQDVDAARTSLEHVGIIVKGSPPAFSDLDAREIQLISADS</sequence>
<accession>A0A2A5WZ16</accession>
<dbReference type="SUPFAM" id="SSF54593">
    <property type="entry name" value="Glyoxalase/Bleomycin resistance protein/Dihydroxybiphenyl dioxygenase"/>
    <property type="match status" value="1"/>
</dbReference>